<feature type="transmembrane region" description="Helical" evidence="7">
    <location>
        <begin position="235"/>
        <end position="253"/>
    </location>
</feature>
<dbReference type="Proteomes" id="UP000264702">
    <property type="component" value="Unassembled WGS sequence"/>
</dbReference>
<dbReference type="Pfam" id="PF03601">
    <property type="entry name" value="Cons_hypoth698"/>
    <property type="match status" value="1"/>
</dbReference>
<proteinExistence type="inferred from homology"/>
<evidence type="ECO:0000256" key="7">
    <source>
        <dbReference type="SAM" id="Phobius"/>
    </source>
</evidence>
<evidence type="ECO:0000256" key="5">
    <source>
        <dbReference type="ARBA" id="ARBA00022989"/>
    </source>
</evidence>
<feature type="transmembrane region" description="Helical" evidence="7">
    <location>
        <begin position="140"/>
        <end position="161"/>
    </location>
</feature>
<evidence type="ECO:0000256" key="3">
    <source>
        <dbReference type="ARBA" id="ARBA00022475"/>
    </source>
</evidence>
<dbReference type="InterPro" id="IPR018383">
    <property type="entry name" value="UPF0324_pro"/>
</dbReference>
<feature type="transmembrane region" description="Helical" evidence="7">
    <location>
        <begin position="16"/>
        <end position="46"/>
    </location>
</feature>
<evidence type="ECO:0000313" key="9">
    <source>
        <dbReference type="Proteomes" id="UP000264702"/>
    </source>
</evidence>
<evidence type="ECO:0000256" key="2">
    <source>
        <dbReference type="ARBA" id="ARBA00007977"/>
    </source>
</evidence>
<keyword evidence="6 7" id="KW-0472">Membrane</keyword>
<comment type="subcellular location">
    <subcellularLocation>
        <location evidence="1">Cell membrane</location>
        <topology evidence="1">Multi-pass membrane protein</topology>
    </subcellularLocation>
</comment>
<feature type="transmembrane region" description="Helical" evidence="7">
    <location>
        <begin position="83"/>
        <end position="101"/>
    </location>
</feature>
<feature type="transmembrane region" description="Helical" evidence="7">
    <location>
        <begin position="58"/>
        <end position="77"/>
    </location>
</feature>
<dbReference type="GO" id="GO:0005886">
    <property type="term" value="C:plasma membrane"/>
    <property type="evidence" value="ECO:0007669"/>
    <property type="project" value="UniProtKB-SubCell"/>
</dbReference>
<keyword evidence="9" id="KW-1185">Reference proteome</keyword>
<dbReference type="AlphaFoldDB" id="A0A372IMM5"/>
<feature type="transmembrane region" description="Helical" evidence="7">
    <location>
        <begin position="265"/>
        <end position="283"/>
    </location>
</feature>
<sequence>MARACDSDAAMTKNLFFVGIILAASGVLSPPMALAAGLAYGLTVVHPWHLDAKRLSKFLLQASVVCLGFGMNLSQVVRVGRSGFLYTAIGISFAMALGMLLARFLHVEKIQGFLISAGTAICGGSAIAALGPVTNASEEAMAVSMGTVFVLNSIALFIFPAIGSMMHLSQTQFGLWAALAIHDTSSVVGAAAKYGAVALTIGTTVKLARALWIVPVSLGVAMVRRSGARVHLPWFILWFCLAAVANSYIPWFHAEYATLAKLGRLGLAVTLFLIGAGISRQTIREVGARPMIQGVLLWVVVGTVSLLAIAKGWIHL</sequence>
<gene>
    <name evidence="8" type="ORF">D0Y96_11160</name>
</gene>
<dbReference type="OrthoDB" id="9811391at2"/>
<dbReference type="EMBL" id="QVQT01000004">
    <property type="protein sequence ID" value="RFU15991.1"/>
    <property type="molecule type" value="Genomic_DNA"/>
</dbReference>
<accession>A0A372IMM5</accession>
<evidence type="ECO:0000256" key="4">
    <source>
        <dbReference type="ARBA" id="ARBA00022692"/>
    </source>
</evidence>
<feature type="transmembrane region" description="Helical" evidence="7">
    <location>
        <begin position="198"/>
        <end position="223"/>
    </location>
</feature>
<feature type="transmembrane region" description="Helical" evidence="7">
    <location>
        <begin position="295"/>
        <end position="314"/>
    </location>
</feature>
<keyword evidence="3" id="KW-1003">Cell membrane</keyword>
<comment type="caution">
    <text evidence="8">The sequence shown here is derived from an EMBL/GenBank/DDBJ whole genome shotgun (WGS) entry which is preliminary data.</text>
</comment>
<keyword evidence="4 7" id="KW-0812">Transmembrane</keyword>
<dbReference type="PANTHER" id="PTHR30106:SF1">
    <property type="entry name" value="UPF0324 MEMBRANE PROTEIN FN0533"/>
    <property type="match status" value="1"/>
</dbReference>
<keyword evidence="5 7" id="KW-1133">Transmembrane helix</keyword>
<evidence type="ECO:0000313" key="8">
    <source>
        <dbReference type="EMBL" id="RFU15991.1"/>
    </source>
</evidence>
<name>A0A372IMM5_9BACT</name>
<comment type="similarity">
    <text evidence="2">Belongs to the UPF0324 family.</text>
</comment>
<organism evidence="8 9">
    <name type="scientific">Paracidobacterium acidisoli</name>
    <dbReference type="NCBI Taxonomy" id="2303751"/>
    <lineage>
        <taxon>Bacteria</taxon>
        <taxon>Pseudomonadati</taxon>
        <taxon>Acidobacteriota</taxon>
        <taxon>Terriglobia</taxon>
        <taxon>Terriglobales</taxon>
        <taxon>Acidobacteriaceae</taxon>
        <taxon>Paracidobacterium</taxon>
    </lineage>
</organism>
<dbReference type="PANTHER" id="PTHR30106">
    <property type="entry name" value="INNER MEMBRANE PROTEIN YEIH-RELATED"/>
    <property type="match status" value="1"/>
</dbReference>
<protein>
    <submittedName>
        <fullName evidence="8">Putative sulfate exporter family transporter</fullName>
    </submittedName>
</protein>
<evidence type="ECO:0000256" key="6">
    <source>
        <dbReference type="ARBA" id="ARBA00023136"/>
    </source>
</evidence>
<evidence type="ECO:0000256" key="1">
    <source>
        <dbReference type="ARBA" id="ARBA00004651"/>
    </source>
</evidence>
<feature type="transmembrane region" description="Helical" evidence="7">
    <location>
        <begin position="113"/>
        <end position="134"/>
    </location>
</feature>
<reference evidence="8 9" key="1">
    <citation type="submission" date="2018-08" db="EMBL/GenBank/DDBJ databases">
        <title>Acidipila sp. 4G-K13, an acidobacterium isolated from forest soil.</title>
        <authorList>
            <person name="Gao Z.-H."/>
            <person name="Qiu L.-H."/>
        </authorList>
    </citation>
    <scope>NUCLEOTIDE SEQUENCE [LARGE SCALE GENOMIC DNA]</scope>
    <source>
        <strain evidence="8 9">4G-K13</strain>
    </source>
</reference>